<dbReference type="PROSITE" id="PS00678">
    <property type="entry name" value="WD_REPEATS_1"/>
    <property type="match status" value="1"/>
</dbReference>
<dbReference type="VEuPathDB" id="FungiDB:jhhlp_002558"/>
<dbReference type="SMART" id="SM00320">
    <property type="entry name" value="WD40"/>
    <property type="match status" value="6"/>
</dbReference>
<dbReference type="EMBL" id="NLAX01000008">
    <property type="protein sequence ID" value="PKS10801.1"/>
    <property type="molecule type" value="Genomic_DNA"/>
</dbReference>
<evidence type="ECO:0000256" key="7">
    <source>
        <dbReference type="SAM" id="MobiDB-lite"/>
    </source>
</evidence>
<dbReference type="PANTHER" id="PTHR22842:SF3">
    <property type="entry name" value="WD REPEAT DOMAIN-CONTAINING PROTEIN 83"/>
    <property type="match status" value="1"/>
</dbReference>
<proteinExistence type="inferred from homology"/>
<dbReference type="PRINTS" id="PR00320">
    <property type="entry name" value="GPROTEINBRPT"/>
</dbReference>
<dbReference type="PROSITE" id="PS50294">
    <property type="entry name" value="WD_REPEATS_REGION"/>
    <property type="match status" value="2"/>
</dbReference>
<dbReference type="Pfam" id="PF00400">
    <property type="entry name" value="WD40"/>
    <property type="match status" value="4"/>
</dbReference>
<evidence type="ECO:0000256" key="5">
    <source>
        <dbReference type="ARBA" id="ARBA00038145"/>
    </source>
</evidence>
<feature type="repeat" description="WD" evidence="6">
    <location>
        <begin position="11"/>
        <end position="44"/>
    </location>
</feature>
<evidence type="ECO:0000256" key="6">
    <source>
        <dbReference type="PROSITE-ProRule" id="PRU00221"/>
    </source>
</evidence>
<keyword evidence="9" id="KW-1185">Reference proteome</keyword>
<dbReference type="Proteomes" id="UP000233524">
    <property type="component" value="Unassembled WGS sequence"/>
</dbReference>
<evidence type="ECO:0000256" key="4">
    <source>
        <dbReference type="ARBA" id="ARBA00022737"/>
    </source>
</evidence>
<gene>
    <name evidence="8" type="ORF">jhhlp_002558</name>
</gene>
<evidence type="ECO:0000256" key="3">
    <source>
        <dbReference type="ARBA" id="ARBA00022574"/>
    </source>
</evidence>
<evidence type="ECO:0000313" key="9">
    <source>
        <dbReference type="Proteomes" id="UP000233524"/>
    </source>
</evidence>
<dbReference type="InParanoid" id="A0A2N3NEH0"/>
<dbReference type="GO" id="GO:0071013">
    <property type="term" value="C:catalytic step 2 spliceosome"/>
    <property type="evidence" value="ECO:0007669"/>
    <property type="project" value="TreeGrafter"/>
</dbReference>
<accession>A0A2N3NEH0</accession>
<name>A0A2N3NEH0_9PEZI</name>
<keyword evidence="4" id="KW-0677">Repeat</keyword>
<dbReference type="InterPro" id="IPR015943">
    <property type="entry name" value="WD40/YVTN_repeat-like_dom_sf"/>
</dbReference>
<comment type="caution">
    <text evidence="8">The sequence shown here is derived from an EMBL/GenBank/DDBJ whole genome shotgun (WGS) entry which is preliminary data.</text>
</comment>
<dbReference type="InterPro" id="IPR019775">
    <property type="entry name" value="WD40_repeat_CS"/>
</dbReference>
<dbReference type="STRING" id="41688.A0A2N3NEH0"/>
<protein>
    <submittedName>
        <fullName evidence="8">Uncharacterized protein</fullName>
    </submittedName>
</protein>
<dbReference type="Gene3D" id="2.130.10.10">
    <property type="entry name" value="YVTN repeat-like/Quinoprotein amine dehydrogenase"/>
    <property type="match status" value="1"/>
</dbReference>
<feature type="repeat" description="WD" evidence="6">
    <location>
        <begin position="128"/>
        <end position="163"/>
    </location>
</feature>
<reference evidence="8 9" key="1">
    <citation type="journal article" date="2017" name="G3 (Bethesda)">
        <title>First Draft Genome Sequence of the Pathogenic Fungus Lomentospora prolificans (Formerly Scedosporium prolificans).</title>
        <authorList>
            <person name="Luo R."/>
            <person name="Zimin A."/>
            <person name="Workman R."/>
            <person name="Fan Y."/>
            <person name="Pertea G."/>
            <person name="Grossman N."/>
            <person name="Wear M.P."/>
            <person name="Jia B."/>
            <person name="Miller H."/>
            <person name="Casadevall A."/>
            <person name="Timp W."/>
            <person name="Zhang S.X."/>
            <person name="Salzberg S.L."/>
        </authorList>
    </citation>
    <scope>NUCLEOTIDE SEQUENCE [LARGE SCALE GENOMIC DNA]</scope>
    <source>
        <strain evidence="8 9">JHH-5317</strain>
    </source>
</reference>
<dbReference type="GO" id="GO:0005737">
    <property type="term" value="C:cytoplasm"/>
    <property type="evidence" value="ECO:0007669"/>
    <property type="project" value="UniProtKB-SubCell"/>
</dbReference>
<dbReference type="PROSITE" id="PS50082">
    <property type="entry name" value="WD_REPEATS_2"/>
    <property type="match status" value="3"/>
</dbReference>
<dbReference type="PANTHER" id="PTHR22842">
    <property type="entry name" value="WD40 REPEAT PROTEIN"/>
    <property type="match status" value="1"/>
</dbReference>
<dbReference type="OrthoDB" id="71437at2759"/>
<dbReference type="InterPro" id="IPR001680">
    <property type="entry name" value="WD40_rpt"/>
</dbReference>
<sequence>MSFPDKPVAQLVGANGPVHAVTYSASPGTYILTGSSDRSIRLYNPGSTVTGPTAGGGNAVTSTGRDSPAQPPVPQGKLIQTYSAHGYEVLSISVSSDNERFASSGGDRLVFLWDVTTAQTIRRFGGGPQGHSARINCVSFGGEGDSVLVSGGFDTTVRIWDVKAQSPKPIQVLEEARDAVTCLVVRGPEIVAGSVDGKVRAYDIRMGRCVTDTMGASVTSVDLTRDGTAMLVGTLDSKLRLMDREKGTCLKTFENAAWRNKELRVQALLGGRERYVVAGDELLGADEQTLEGAEGRIWAWDLLSGKVAARIQVPWGPAGVQSRKKVVGRDGKERKQNNVISCLAWREGGWGDQFCAGGLSGTVTVYGSR</sequence>
<evidence type="ECO:0000256" key="2">
    <source>
        <dbReference type="ARBA" id="ARBA00022490"/>
    </source>
</evidence>
<organism evidence="8 9">
    <name type="scientific">Lomentospora prolificans</name>
    <dbReference type="NCBI Taxonomy" id="41688"/>
    <lineage>
        <taxon>Eukaryota</taxon>
        <taxon>Fungi</taxon>
        <taxon>Dikarya</taxon>
        <taxon>Ascomycota</taxon>
        <taxon>Pezizomycotina</taxon>
        <taxon>Sordariomycetes</taxon>
        <taxon>Hypocreomycetidae</taxon>
        <taxon>Microascales</taxon>
        <taxon>Microascaceae</taxon>
        <taxon>Lomentospora</taxon>
    </lineage>
</organism>
<dbReference type="InterPro" id="IPR036322">
    <property type="entry name" value="WD40_repeat_dom_sf"/>
</dbReference>
<dbReference type="GO" id="GO:0000398">
    <property type="term" value="P:mRNA splicing, via spliceosome"/>
    <property type="evidence" value="ECO:0007669"/>
    <property type="project" value="TreeGrafter"/>
</dbReference>
<keyword evidence="2" id="KW-0963">Cytoplasm</keyword>
<dbReference type="InterPro" id="IPR051980">
    <property type="entry name" value="WD_repeat_MORG1"/>
</dbReference>
<keyword evidence="3 6" id="KW-0853">WD repeat</keyword>
<dbReference type="InterPro" id="IPR020472">
    <property type="entry name" value="WD40_PAC1"/>
</dbReference>
<evidence type="ECO:0000256" key="1">
    <source>
        <dbReference type="ARBA" id="ARBA00004496"/>
    </source>
</evidence>
<feature type="region of interest" description="Disordered" evidence="7">
    <location>
        <begin position="44"/>
        <end position="73"/>
    </location>
</feature>
<comment type="similarity">
    <text evidence="5">Belongs to the WD repeat MORG1 family.</text>
</comment>
<evidence type="ECO:0000313" key="8">
    <source>
        <dbReference type="EMBL" id="PKS10801.1"/>
    </source>
</evidence>
<dbReference type="SUPFAM" id="SSF50978">
    <property type="entry name" value="WD40 repeat-like"/>
    <property type="match status" value="1"/>
</dbReference>
<comment type="subcellular location">
    <subcellularLocation>
        <location evidence="1">Cytoplasm</location>
    </subcellularLocation>
</comment>
<feature type="repeat" description="WD" evidence="6">
    <location>
        <begin position="82"/>
        <end position="123"/>
    </location>
</feature>
<dbReference type="AlphaFoldDB" id="A0A2N3NEH0"/>